<reference evidence="2" key="1">
    <citation type="submission" date="2017-01" db="EMBL/GenBank/DDBJ databases">
        <authorList>
            <person name="Varghese N."/>
            <person name="Submissions S."/>
        </authorList>
    </citation>
    <scope>NUCLEOTIDE SEQUENCE [LARGE SCALE GENOMIC DNA]</scope>
    <source>
        <strain evidence="2">DSM 29430</strain>
    </source>
</reference>
<dbReference type="STRING" id="633194.SAMN05421759_10663"/>
<evidence type="ECO:0000313" key="2">
    <source>
        <dbReference type="Proteomes" id="UP000186684"/>
    </source>
</evidence>
<dbReference type="EMBL" id="FTOQ01000006">
    <property type="protein sequence ID" value="SIS91258.1"/>
    <property type="molecule type" value="Genomic_DNA"/>
</dbReference>
<dbReference type="Gene3D" id="3.40.50.300">
    <property type="entry name" value="P-loop containing nucleotide triphosphate hydrolases"/>
    <property type="match status" value="1"/>
</dbReference>
<dbReference type="AlphaFoldDB" id="A0A1N7MZ16"/>
<name>A0A1N7MZ16_9RHOB</name>
<proteinExistence type="predicted"/>
<dbReference type="RefSeq" id="WP_076448228.1">
    <property type="nucleotide sequence ID" value="NZ_FTOQ01000006.1"/>
</dbReference>
<keyword evidence="2" id="KW-1185">Reference proteome</keyword>
<gene>
    <name evidence="1" type="ORF">SAMN05421759_10663</name>
</gene>
<dbReference type="InterPro" id="IPR027417">
    <property type="entry name" value="P-loop_NTPase"/>
</dbReference>
<dbReference type="SUPFAM" id="SSF52540">
    <property type="entry name" value="P-loop containing nucleoside triphosphate hydrolases"/>
    <property type="match status" value="1"/>
</dbReference>
<accession>A0A1N7MZ16</accession>
<sequence length="284" mass="31168">MAEPTFFLGLGGQKCGSSWVQAYLARAKGSDFGRLGEYQVWEHELGGVFARYAVPAPGTFEAARAGIKMALGGSEPAAHLRWRLQTDRRAYFDYFEGLLGKRGVVRTGDITPSYAALPAETLIRIRDGFAERGIATKAIFVMRDPVERLRSQMRMEMEKGRMDLSDANDAPLRGFYASAEAEARSRYDRTLAAMEAAFAPENRHIALFEEIFTGAGTAALAAFAGVPVEADAGARQVNARGKGSKVSEEVRTEIVQHYAEVYRAVAERLPQVRDLWPGADRVLG</sequence>
<dbReference type="Proteomes" id="UP000186684">
    <property type="component" value="Unassembled WGS sequence"/>
</dbReference>
<evidence type="ECO:0000313" key="1">
    <source>
        <dbReference type="EMBL" id="SIS91258.1"/>
    </source>
</evidence>
<evidence type="ECO:0008006" key="3">
    <source>
        <dbReference type="Google" id="ProtNLM"/>
    </source>
</evidence>
<dbReference type="OrthoDB" id="981508at2"/>
<protein>
    <recommendedName>
        <fullName evidence="3">Sulfotransferase family protein</fullName>
    </recommendedName>
</protein>
<organism evidence="1 2">
    <name type="scientific">Roseivivax lentus</name>
    <dbReference type="NCBI Taxonomy" id="633194"/>
    <lineage>
        <taxon>Bacteria</taxon>
        <taxon>Pseudomonadati</taxon>
        <taxon>Pseudomonadota</taxon>
        <taxon>Alphaproteobacteria</taxon>
        <taxon>Rhodobacterales</taxon>
        <taxon>Roseobacteraceae</taxon>
        <taxon>Roseivivax</taxon>
    </lineage>
</organism>